<evidence type="ECO:0000313" key="2">
    <source>
        <dbReference type="Proteomes" id="UP000000311"/>
    </source>
</evidence>
<reference evidence="1 2" key="1">
    <citation type="journal article" date="2010" name="Science">
        <title>Genomic comparison of the ants Camponotus floridanus and Harpegnathos saltator.</title>
        <authorList>
            <person name="Bonasio R."/>
            <person name="Zhang G."/>
            <person name="Ye C."/>
            <person name="Mutti N.S."/>
            <person name="Fang X."/>
            <person name="Qin N."/>
            <person name="Donahue G."/>
            <person name="Yang P."/>
            <person name="Li Q."/>
            <person name="Li C."/>
            <person name="Zhang P."/>
            <person name="Huang Z."/>
            <person name="Berger S.L."/>
            <person name="Reinberg D."/>
            <person name="Wang J."/>
            <person name="Liebig J."/>
        </authorList>
    </citation>
    <scope>NUCLEOTIDE SEQUENCE [LARGE SCALE GENOMIC DNA]</scope>
    <source>
        <strain evidence="2">C129</strain>
    </source>
</reference>
<keyword evidence="2" id="KW-1185">Reference proteome</keyword>
<sequence length="126" mass="14106">MKGSAEGLRAITTTATTATKKPLDITTQLQMTQDYILQTLLLRIVLASKANEIQSLCRIHMTRKPHSRYRPIGNKSTRRRLCSYPIEDYQTAKRCFVVTNNKQISSGYSGEQRLLHAHVEGGASNG</sequence>
<dbReference type="EMBL" id="GL435204">
    <property type="protein sequence ID" value="EFN73842.1"/>
    <property type="molecule type" value="Genomic_DNA"/>
</dbReference>
<organism evidence="2">
    <name type="scientific">Camponotus floridanus</name>
    <name type="common">Florida carpenter ant</name>
    <dbReference type="NCBI Taxonomy" id="104421"/>
    <lineage>
        <taxon>Eukaryota</taxon>
        <taxon>Metazoa</taxon>
        <taxon>Ecdysozoa</taxon>
        <taxon>Arthropoda</taxon>
        <taxon>Hexapoda</taxon>
        <taxon>Insecta</taxon>
        <taxon>Pterygota</taxon>
        <taxon>Neoptera</taxon>
        <taxon>Endopterygota</taxon>
        <taxon>Hymenoptera</taxon>
        <taxon>Apocrita</taxon>
        <taxon>Aculeata</taxon>
        <taxon>Formicoidea</taxon>
        <taxon>Formicidae</taxon>
        <taxon>Formicinae</taxon>
        <taxon>Camponotus</taxon>
    </lineage>
</organism>
<accession>E1ZYE3</accession>
<name>E1ZYE3_CAMFO</name>
<dbReference type="InParanoid" id="E1ZYE3"/>
<evidence type="ECO:0000313" key="1">
    <source>
        <dbReference type="EMBL" id="EFN73842.1"/>
    </source>
</evidence>
<dbReference type="AlphaFoldDB" id="E1ZYE3"/>
<protein>
    <submittedName>
        <fullName evidence="1">Uncharacterized protein</fullName>
    </submittedName>
</protein>
<dbReference type="Proteomes" id="UP000000311">
    <property type="component" value="Unassembled WGS sequence"/>
</dbReference>
<gene>
    <name evidence="1" type="ORF">EAG_06484</name>
</gene>
<proteinExistence type="predicted"/>